<dbReference type="Proteomes" id="UP000434957">
    <property type="component" value="Unassembled WGS sequence"/>
</dbReference>
<evidence type="ECO:0000313" key="6">
    <source>
        <dbReference type="Proteomes" id="UP000434957"/>
    </source>
</evidence>
<sequence>MCPPCRCKGRRARIAAKEAAAEAKDAAAEAKAAAKDAEAIVAEEIDTQEAEKAPPAEAKTSGKTKKAPSRKKAP</sequence>
<evidence type="ECO:0000256" key="2">
    <source>
        <dbReference type="SAM" id="MobiDB-lite"/>
    </source>
</evidence>
<dbReference type="EMBL" id="QXFV01004401">
    <property type="protein sequence ID" value="KAE8969855.1"/>
    <property type="molecule type" value="Genomic_DNA"/>
</dbReference>
<evidence type="ECO:0000313" key="4">
    <source>
        <dbReference type="EMBL" id="KAE9275235.1"/>
    </source>
</evidence>
<keyword evidence="1" id="KW-0175">Coiled coil</keyword>
<evidence type="ECO:0000256" key="1">
    <source>
        <dbReference type="SAM" id="Coils"/>
    </source>
</evidence>
<feature type="region of interest" description="Disordered" evidence="2">
    <location>
        <begin position="42"/>
        <end position="74"/>
    </location>
</feature>
<gene>
    <name evidence="3" type="ORF">PR001_g27379</name>
    <name evidence="4" type="ORF">PR003_g29391</name>
</gene>
<protein>
    <submittedName>
        <fullName evidence="3">Uncharacterized protein</fullName>
    </submittedName>
</protein>
<evidence type="ECO:0000313" key="5">
    <source>
        <dbReference type="Proteomes" id="UP000429607"/>
    </source>
</evidence>
<dbReference type="EMBL" id="QXFT01004902">
    <property type="protein sequence ID" value="KAE9275235.1"/>
    <property type="molecule type" value="Genomic_DNA"/>
</dbReference>
<organism evidence="3 5">
    <name type="scientific">Phytophthora rubi</name>
    <dbReference type="NCBI Taxonomy" id="129364"/>
    <lineage>
        <taxon>Eukaryota</taxon>
        <taxon>Sar</taxon>
        <taxon>Stramenopiles</taxon>
        <taxon>Oomycota</taxon>
        <taxon>Peronosporomycetes</taxon>
        <taxon>Peronosporales</taxon>
        <taxon>Peronosporaceae</taxon>
        <taxon>Phytophthora</taxon>
    </lineage>
</organism>
<reference evidence="3 5" key="1">
    <citation type="submission" date="2018-09" db="EMBL/GenBank/DDBJ databases">
        <title>Genomic investigation of the strawberry pathogen Phytophthora fragariae indicates pathogenicity is determined by transcriptional variation in three key races.</title>
        <authorList>
            <person name="Adams T.M."/>
            <person name="Armitage A.D."/>
            <person name="Sobczyk M.K."/>
            <person name="Bates H.J."/>
            <person name="Dunwell J.M."/>
            <person name="Nellist C.F."/>
            <person name="Harrison R.J."/>
        </authorList>
    </citation>
    <scope>NUCLEOTIDE SEQUENCE [LARGE SCALE GENOMIC DNA]</scope>
    <source>
        <strain evidence="3 5">SCRP249</strain>
        <strain evidence="4 6">SCRP333</strain>
    </source>
</reference>
<feature type="coiled-coil region" evidence="1">
    <location>
        <begin position="13"/>
        <end position="40"/>
    </location>
</feature>
<name>A0A6A3HMA1_9STRA</name>
<feature type="compositionally biased region" description="Basic residues" evidence="2">
    <location>
        <begin position="62"/>
        <end position="74"/>
    </location>
</feature>
<proteinExistence type="predicted"/>
<evidence type="ECO:0000313" key="3">
    <source>
        <dbReference type="EMBL" id="KAE8969855.1"/>
    </source>
</evidence>
<comment type="caution">
    <text evidence="3">The sequence shown here is derived from an EMBL/GenBank/DDBJ whole genome shotgun (WGS) entry which is preliminary data.</text>
</comment>
<keyword evidence="6" id="KW-1185">Reference proteome</keyword>
<accession>A0A6A3HMA1</accession>
<feature type="non-terminal residue" evidence="3">
    <location>
        <position position="74"/>
    </location>
</feature>
<dbReference type="Proteomes" id="UP000429607">
    <property type="component" value="Unassembled WGS sequence"/>
</dbReference>
<dbReference type="AlphaFoldDB" id="A0A6A3HMA1"/>